<organism evidence="1 2">
    <name type="scientific">Rhizobium fredii</name>
    <name type="common">Sinorhizobium fredii</name>
    <dbReference type="NCBI Taxonomy" id="380"/>
    <lineage>
        <taxon>Bacteria</taxon>
        <taxon>Pseudomonadati</taxon>
        <taxon>Pseudomonadota</taxon>
        <taxon>Alphaproteobacteria</taxon>
        <taxon>Hyphomicrobiales</taxon>
        <taxon>Rhizobiaceae</taxon>
        <taxon>Sinorhizobium/Ensifer group</taxon>
        <taxon>Sinorhizobium</taxon>
    </lineage>
</organism>
<dbReference type="Proteomes" id="UP000220353">
    <property type="component" value="Unassembled WGS sequence"/>
</dbReference>
<reference evidence="1 2" key="1">
    <citation type="submission" date="2017-09" db="EMBL/GenBank/DDBJ databases">
        <title>Comparative genomics of rhizobia isolated from Phaseolus vulgaris in China.</title>
        <authorList>
            <person name="Tong W."/>
        </authorList>
    </citation>
    <scope>NUCLEOTIDE SEQUENCE [LARGE SCALE GENOMIC DNA]</scope>
    <source>
        <strain evidence="1 2">PCH1</strain>
    </source>
</reference>
<evidence type="ECO:0000313" key="1">
    <source>
        <dbReference type="EMBL" id="PDT46712.1"/>
    </source>
</evidence>
<name>A0A2A6LWW8_RHIFR</name>
<accession>A0A2A6LWW8</accession>
<evidence type="ECO:0008006" key="3">
    <source>
        <dbReference type="Google" id="ProtNLM"/>
    </source>
</evidence>
<dbReference type="EMBL" id="NWTC01000012">
    <property type="protein sequence ID" value="PDT46712.1"/>
    <property type="molecule type" value="Genomic_DNA"/>
</dbReference>
<gene>
    <name evidence="1" type="ORF">CO661_17225</name>
</gene>
<evidence type="ECO:0000313" key="2">
    <source>
        <dbReference type="Proteomes" id="UP000220353"/>
    </source>
</evidence>
<protein>
    <recommendedName>
        <fullName evidence="3">SnoaL-like domain-containing protein</fullName>
    </recommendedName>
</protein>
<dbReference type="AlphaFoldDB" id="A0A2A6LWW8"/>
<sequence>MTYLMEMGVDPKLLQLSLSIPSSDIRYLTAAEMTQYGVTNSVATMGEIVGPTAANAAPAVPVKQVRTIPIGSASEDRALQFVAEYHDAWSKPNAEALAFMSTVYADTVSFYGKAISRDQVLREKATFAERWPKRAYSVKHGSVRVDCGSTCAVSGIVEWFVRSLRRAKTSSGAAEFSLVWDPSTNRIMSESGNVLTTDRKSLEPARIISQWHEQNGDCRGGPGDSDETWRACGRRESIGAKLQAVGWCYGREGEYGYQMEWHVCGR</sequence>
<proteinExistence type="predicted"/>
<comment type="caution">
    <text evidence="1">The sequence shown here is derived from an EMBL/GenBank/DDBJ whole genome shotgun (WGS) entry which is preliminary data.</text>
</comment>